<reference evidence="6 7" key="1">
    <citation type="journal article" date="2012" name="New Phytol.">
        <title>Insight into trade-off between wood decay and parasitism from the genome of a fungal forest pathogen.</title>
        <authorList>
            <person name="Olson A."/>
            <person name="Aerts A."/>
            <person name="Asiegbu F."/>
            <person name="Belbahri L."/>
            <person name="Bouzid O."/>
            <person name="Broberg A."/>
            <person name="Canback B."/>
            <person name="Coutinho P.M."/>
            <person name="Cullen D."/>
            <person name="Dalman K."/>
            <person name="Deflorio G."/>
            <person name="van Diepen L.T."/>
            <person name="Dunand C."/>
            <person name="Duplessis S."/>
            <person name="Durling M."/>
            <person name="Gonthier P."/>
            <person name="Grimwood J."/>
            <person name="Fossdal C.G."/>
            <person name="Hansson D."/>
            <person name="Henrissat B."/>
            <person name="Hietala A."/>
            <person name="Himmelstrand K."/>
            <person name="Hoffmeister D."/>
            <person name="Hogberg N."/>
            <person name="James T.Y."/>
            <person name="Karlsson M."/>
            <person name="Kohler A."/>
            <person name="Kues U."/>
            <person name="Lee Y.H."/>
            <person name="Lin Y.C."/>
            <person name="Lind M."/>
            <person name="Lindquist E."/>
            <person name="Lombard V."/>
            <person name="Lucas S."/>
            <person name="Lunden K."/>
            <person name="Morin E."/>
            <person name="Murat C."/>
            <person name="Park J."/>
            <person name="Raffaello T."/>
            <person name="Rouze P."/>
            <person name="Salamov A."/>
            <person name="Schmutz J."/>
            <person name="Solheim H."/>
            <person name="Stahlberg J."/>
            <person name="Velez H."/>
            <person name="de Vries R.P."/>
            <person name="Wiebenga A."/>
            <person name="Woodward S."/>
            <person name="Yakovlev I."/>
            <person name="Garbelotto M."/>
            <person name="Martin F."/>
            <person name="Grigoriev I.V."/>
            <person name="Stenlid J."/>
        </authorList>
    </citation>
    <scope>NUCLEOTIDE SEQUENCE [LARGE SCALE GENOMIC DNA]</scope>
    <source>
        <strain evidence="6 7">TC 32-1</strain>
    </source>
</reference>
<dbReference type="STRING" id="747525.W4KMK7"/>
<evidence type="ECO:0000256" key="4">
    <source>
        <dbReference type="ARBA" id="ARBA00023136"/>
    </source>
</evidence>
<dbReference type="OrthoDB" id="10040024at2759"/>
<dbReference type="PANTHER" id="PTHR23427">
    <property type="entry name" value="SURFEIT LOCUS PROTEIN"/>
    <property type="match status" value="1"/>
</dbReference>
<dbReference type="GeneID" id="20678461"/>
<keyword evidence="2" id="KW-0812">Transmembrane</keyword>
<keyword evidence="3" id="KW-1133">Transmembrane helix</keyword>
<dbReference type="CDD" id="cd06662">
    <property type="entry name" value="SURF1"/>
    <property type="match status" value="1"/>
</dbReference>
<name>W4KMK7_HETIT</name>
<dbReference type="Pfam" id="PF02104">
    <property type="entry name" value="SURF1"/>
    <property type="match status" value="1"/>
</dbReference>
<organism evidence="6 7">
    <name type="scientific">Heterobasidion irregulare (strain TC 32-1)</name>
    <dbReference type="NCBI Taxonomy" id="747525"/>
    <lineage>
        <taxon>Eukaryota</taxon>
        <taxon>Fungi</taxon>
        <taxon>Dikarya</taxon>
        <taxon>Basidiomycota</taxon>
        <taxon>Agaricomycotina</taxon>
        <taxon>Agaricomycetes</taxon>
        <taxon>Russulales</taxon>
        <taxon>Bondarzewiaceae</taxon>
        <taxon>Heterobasidion</taxon>
        <taxon>Heterobasidion annosum species complex</taxon>
    </lineage>
</organism>
<dbReference type="EMBL" id="KI925454">
    <property type="protein sequence ID" value="ETW87052.1"/>
    <property type="molecule type" value="Genomic_DNA"/>
</dbReference>
<accession>W4KMK7</accession>
<dbReference type="eggNOG" id="KOG1563">
    <property type="taxonomic scope" value="Eukaryota"/>
</dbReference>
<comment type="similarity">
    <text evidence="5">Belongs to the SURF1 family.</text>
</comment>
<dbReference type="Proteomes" id="UP000030671">
    <property type="component" value="Unassembled WGS sequence"/>
</dbReference>
<comment type="subcellular location">
    <subcellularLocation>
        <location evidence="1">Membrane</location>
    </subcellularLocation>
    <subcellularLocation>
        <location evidence="5">Mitochondrion inner membrane</location>
        <topology evidence="5">Multi-pass membrane protein</topology>
    </subcellularLocation>
</comment>
<keyword evidence="4" id="KW-0472">Membrane</keyword>
<dbReference type="InterPro" id="IPR045214">
    <property type="entry name" value="Surf1/Surf4"/>
</dbReference>
<sequence length="217" mass="24408">MLVLGTIPIFTFALGTWQVQRLKWKVSLIDELTEKLEREPLSLPNKVNIAAIPDFIYRKVVLRGVWDDAHAMLLGPRVRDGTNGYHLITPLIRSNGSTVLVDRGFISGDFVKSGKRTPKVQSEVEVCGMLRDSQARNSFTPDNHPEKGEWYWADLDAMTEYAGGEHLNVQPVLVEEIFDASYRLTRGIPIGKAATVDVRNAHASYVVTWWVSSSQQQ</sequence>
<keyword evidence="5" id="KW-0999">Mitochondrion inner membrane</keyword>
<evidence type="ECO:0000313" key="7">
    <source>
        <dbReference type="Proteomes" id="UP000030671"/>
    </source>
</evidence>
<proteinExistence type="inferred from homology"/>
<evidence type="ECO:0000256" key="1">
    <source>
        <dbReference type="ARBA" id="ARBA00004370"/>
    </source>
</evidence>
<dbReference type="InParanoid" id="W4KMK7"/>
<evidence type="ECO:0000313" key="6">
    <source>
        <dbReference type="EMBL" id="ETW87052.1"/>
    </source>
</evidence>
<dbReference type="GO" id="GO:0033617">
    <property type="term" value="P:mitochondrial respiratory chain complex IV assembly"/>
    <property type="evidence" value="ECO:0007669"/>
    <property type="project" value="TreeGrafter"/>
</dbReference>
<evidence type="ECO:0000256" key="5">
    <source>
        <dbReference type="RuleBase" id="RU363076"/>
    </source>
</evidence>
<keyword evidence="7" id="KW-1185">Reference proteome</keyword>
<comment type="function">
    <text evidence="5">Probably involved in the biogenesis of the COX complex.</text>
</comment>
<dbReference type="FunCoup" id="W4KMK7">
    <property type="interactions" value="363"/>
</dbReference>
<dbReference type="KEGG" id="hir:HETIRDRAFT_59051"/>
<dbReference type="AlphaFoldDB" id="W4KMK7"/>
<keyword evidence="5" id="KW-0496">Mitochondrion</keyword>
<dbReference type="InterPro" id="IPR002994">
    <property type="entry name" value="Surf1/Shy1"/>
</dbReference>
<evidence type="ECO:0000256" key="3">
    <source>
        <dbReference type="ARBA" id="ARBA00022989"/>
    </source>
</evidence>
<evidence type="ECO:0000256" key="2">
    <source>
        <dbReference type="ARBA" id="ARBA00022692"/>
    </source>
</evidence>
<protein>
    <recommendedName>
        <fullName evidence="5">SURF1-like protein</fullName>
    </recommendedName>
</protein>
<dbReference type="PROSITE" id="PS50895">
    <property type="entry name" value="SURF1"/>
    <property type="match status" value="1"/>
</dbReference>
<dbReference type="HOGENOM" id="CLU_047737_4_2_1"/>
<dbReference type="PANTHER" id="PTHR23427:SF2">
    <property type="entry name" value="SURFEIT LOCUS PROTEIN 1"/>
    <property type="match status" value="1"/>
</dbReference>
<gene>
    <name evidence="6" type="ORF">HETIRDRAFT_59051</name>
</gene>
<dbReference type="GO" id="GO:0005743">
    <property type="term" value="C:mitochondrial inner membrane"/>
    <property type="evidence" value="ECO:0007669"/>
    <property type="project" value="UniProtKB-SubCell"/>
</dbReference>
<dbReference type="RefSeq" id="XP_009540395.1">
    <property type="nucleotide sequence ID" value="XM_009542100.1"/>
</dbReference>